<protein>
    <submittedName>
        <fullName evidence="1">6-bladed beta-propeller</fullName>
    </submittedName>
</protein>
<dbReference type="RefSeq" id="WP_147292109.1">
    <property type="nucleotide sequence ID" value="NZ_JACRTI010000015.1"/>
</dbReference>
<gene>
    <name evidence="1" type="ORF">H8784_08445</name>
</gene>
<dbReference type="Gene3D" id="2.120.10.30">
    <property type="entry name" value="TolB, C-terminal domain"/>
    <property type="match status" value="1"/>
</dbReference>
<accession>A0ABR7P0L2</accession>
<dbReference type="PROSITE" id="PS51257">
    <property type="entry name" value="PROKAR_LIPOPROTEIN"/>
    <property type="match status" value="1"/>
</dbReference>
<proteinExistence type="predicted"/>
<dbReference type="Proteomes" id="UP000629596">
    <property type="component" value="Unassembled WGS sequence"/>
</dbReference>
<keyword evidence="2" id="KW-1185">Reference proteome</keyword>
<name>A0ABR7P0L2_9BACT</name>
<dbReference type="EMBL" id="JACRTI010000015">
    <property type="protein sequence ID" value="MBC8601749.1"/>
    <property type="molecule type" value="Genomic_DNA"/>
</dbReference>
<reference evidence="1 2" key="1">
    <citation type="submission" date="2020-08" db="EMBL/GenBank/DDBJ databases">
        <title>Genome public.</title>
        <authorList>
            <person name="Liu C."/>
            <person name="Sun Q."/>
        </authorList>
    </citation>
    <scope>NUCLEOTIDE SEQUENCE [LARGE SCALE GENOMIC DNA]</scope>
    <source>
        <strain evidence="1 2">426_9</strain>
    </source>
</reference>
<dbReference type="InterPro" id="IPR011042">
    <property type="entry name" value="6-blade_b-propeller_TolB-like"/>
</dbReference>
<comment type="caution">
    <text evidence="1">The sequence shown here is derived from an EMBL/GenBank/DDBJ whole genome shotgun (WGS) entry which is preliminary data.</text>
</comment>
<sequence length="388" mass="44519">MKIDICMRYLLIIWMMAFLCGCAGKSTDNEVLQIDLNAEHSSIRLNLKDIADVTYIKLASNTDLLVRSRALVCNENYILTKGGETGEILMFDREGQPVRKFSHYGNGPHEYNYITNLRMDEKRGEIYVHDVFSRKIVVYDLNGEYIREFASGDARFIYNFNDDAFLVYNTETNRVNSDLKPYFSILAKNDGEILKKIEVPFSSGKKYDLTVTKEGDGGRFSYTAMHLPVVRNSEGYILNELSSDTIYQYSYDGVLTPVILRTPAISSMSAPVFLQYGIETSKYVFLTRISVDESNERDMFPETNWVYNKENGDINEYEIRNDDYPDAKIVLSSHLVNCDMQSGYGISRFNADELLEAYQEGKLYGELKDLASSLKDEDNDVLILYKFK</sequence>
<organism evidence="1 2">
    <name type="scientific">Parabacteroides acidifaciens</name>
    <dbReference type="NCBI Taxonomy" id="2290935"/>
    <lineage>
        <taxon>Bacteria</taxon>
        <taxon>Pseudomonadati</taxon>
        <taxon>Bacteroidota</taxon>
        <taxon>Bacteroidia</taxon>
        <taxon>Bacteroidales</taxon>
        <taxon>Tannerellaceae</taxon>
        <taxon>Parabacteroides</taxon>
    </lineage>
</organism>
<dbReference type="Pfam" id="PF17170">
    <property type="entry name" value="DUF5128"/>
    <property type="match status" value="1"/>
</dbReference>
<evidence type="ECO:0000313" key="2">
    <source>
        <dbReference type="Proteomes" id="UP000629596"/>
    </source>
</evidence>
<dbReference type="SUPFAM" id="SSF75011">
    <property type="entry name" value="3-carboxy-cis,cis-mucoante lactonizing enzyme"/>
    <property type="match status" value="1"/>
</dbReference>
<evidence type="ECO:0000313" key="1">
    <source>
        <dbReference type="EMBL" id="MBC8601749.1"/>
    </source>
</evidence>